<feature type="active site" description="Proton acceptor" evidence="10">
    <location>
        <position position="162"/>
    </location>
</feature>
<dbReference type="GO" id="GO:0051287">
    <property type="term" value="F:NAD binding"/>
    <property type="evidence" value="ECO:0007669"/>
    <property type="project" value="UniProtKB-UniRule"/>
</dbReference>
<dbReference type="SUPFAM" id="SSF51735">
    <property type="entry name" value="NAD(P)-binding Rossmann-fold domains"/>
    <property type="match status" value="1"/>
</dbReference>
<sequence length="254" mass="26029">MTQSVFTADALAGEIVLVTGASRGIGAAILDVCVKAGATVIGTATSDSGAAKISARIQELGGKGEGRVLNIAAREGTDAFMKALEADFGSVTVLVNNAGITRDTLSMRMKDSQWDEVIETNLTGGFRLSRACLKGMMKARHGRIINIASIVGMMGNAGQANYAAAKAGTIAMSKSIAREIGSRGVTVNCVAPGFIATDMTDALNDAQKQALLAQIPLGRLGSADDVAEAVVFLASSAAAYITGQVIEVNGGMRM</sequence>
<comment type="pathway">
    <text evidence="1 12">Lipid metabolism; fatty acid biosynthesis.</text>
</comment>
<keyword evidence="5 12" id="KW-0276">Fatty acid metabolism</keyword>
<dbReference type="Pfam" id="PF13561">
    <property type="entry name" value="adh_short_C2"/>
    <property type="match status" value="1"/>
</dbReference>
<evidence type="ECO:0000259" key="13">
    <source>
        <dbReference type="SMART" id="SM00822"/>
    </source>
</evidence>
<feature type="binding site" evidence="11">
    <location>
        <begin position="162"/>
        <end position="166"/>
    </location>
    <ligand>
        <name>NADP(+)</name>
        <dbReference type="ChEBI" id="CHEBI:58349"/>
    </ligand>
</feature>
<dbReference type="GeneID" id="43348031"/>
<dbReference type="PANTHER" id="PTHR42879">
    <property type="entry name" value="3-OXOACYL-(ACYL-CARRIER-PROTEIN) REDUCTASE"/>
    <property type="match status" value="1"/>
</dbReference>
<evidence type="ECO:0000256" key="7">
    <source>
        <dbReference type="ARBA" id="ARBA00023002"/>
    </source>
</evidence>
<evidence type="ECO:0000256" key="8">
    <source>
        <dbReference type="ARBA" id="ARBA00023098"/>
    </source>
</evidence>
<dbReference type="NCBIfam" id="TIGR01830">
    <property type="entry name" value="3oxo_ACP_reduc"/>
    <property type="match status" value="1"/>
</dbReference>
<dbReference type="InterPro" id="IPR050259">
    <property type="entry name" value="SDR"/>
</dbReference>
<dbReference type="RefSeq" id="WP_008863571.1">
    <property type="nucleotide sequence ID" value="NZ_CAKVUT010000084.1"/>
</dbReference>
<comment type="similarity">
    <text evidence="2 12">Belongs to the short-chain dehydrogenases/reductases (SDR) family.</text>
</comment>
<organism evidence="14 15">
    <name type="scientific">Parasutterella excrementihominis</name>
    <dbReference type="NCBI Taxonomy" id="487175"/>
    <lineage>
        <taxon>Bacteria</taxon>
        <taxon>Pseudomonadati</taxon>
        <taxon>Pseudomonadota</taxon>
        <taxon>Betaproteobacteria</taxon>
        <taxon>Burkholderiales</taxon>
        <taxon>Sutterellaceae</taxon>
        <taxon>Parasutterella</taxon>
    </lineage>
</organism>
<dbReference type="PROSITE" id="PS00061">
    <property type="entry name" value="ADH_SHORT"/>
    <property type="match status" value="1"/>
</dbReference>
<keyword evidence="6 11" id="KW-0521">NADP</keyword>
<dbReference type="InterPro" id="IPR011284">
    <property type="entry name" value="3oxo_ACP_reduc"/>
</dbReference>
<keyword evidence="9 12" id="KW-0275">Fatty acid biosynthesis</keyword>
<evidence type="ECO:0000313" key="15">
    <source>
        <dbReference type="Proteomes" id="UP000462362"/>
    </source>
</evidence>
<gene>
    <name evidence="14" type="primary">fabG</name>
    <name evidence="14" type="ORF">GMD42_01250</name>
</gene>
<keyword evidence="8 12" id="KW-0443">Lipid metabolism</keyword>
<evidence type="ECO:0000256" key="11">
    <source>
        <dbReference type="PIRSR" id="PIRSR611284-2"/>
    </source>
</evidence>
<proteinExistence type="inferred from homology"/>
<comment type="caution">
    <text evidence="14">The sequence shown here is derived from an EMBL/GenBank/DDBJ whole genome shotgun (WGS) entry which is preliminary data.</text>
</comment>
<dbReference type="PRINTS" id="PR00080">
    <property type="entry name" value="SDRFAMILY"/>
</dbReference>
<name>A0A6I3S582_9BURK</name>
<protein>
    <recommendedName>
        <fullName evidence="3 12">3-oxoacyl-[acyl-carrier-protein] reductase</fullName>
        <ecNumber evidence="3 12">1.1.1.100</ecNumber>
    </recommendedName>
</protein>
<dbReference type="PRINTS" id="PR00081">
    <property type="entry name" value="GDHRDH"/>
</dbReference>
<accession>A0A6I3S582</accession>
<evidence type="ECO:0000256" key="5">
    <source>
        <dbReference type="ARBA" id="ARBA00022832"/>
    </source>
</evidence>
<evidence type="ECO:0000256" key="12">
    <source>
        <dbReference type="RuleBase" id="RU366074"/>
    </source>
</evidence>
<evidence type="ECO:0000256" key="6">
    <source>
        <dbReference type="ARBA" id="ARBA00022857"/>
    </source>
</evidence>
<feature type="binding site" evidence="11">
    <location>
        <position position="195"/>
    </location>
    <ligand>
        <name>NADP(+)</name>
        <dbReference type="ChEBI" id="CHEBI:58349"/>
    </ligand>
</feature>
<evidence type="ECO:0000256" key="2">
    <source>
        <dbReference type="ARBA" id="ARBA00006484"/>
    </source>
</evidence>
<dbReference type="AlphaFoldDB" id="A0A6I3S582"/>
<evidence type="ECO:0000256" key="4">
    <source>
        <dbReference type="ARBA" id="ARBA00022516"/>
    </source>
</evidence>
<dbReference type="CDD" id="cd05333">
    <property type="entry name" value="BKR_SDR_c"/>
    <property type="match status" value="1"/>
</dbReference>
<feature type="domain" description="Ketoreductase" evidence="13">
    <location>
        <begin position="14"/>
        <end position="198"/>
    </location>
</feature>
<dbReference type="GO" id="GO:0004316">
    <property type="term" value="F:3-oxoacyl-[acyl-carrier-protein] reductase (NADPH) activity"/>
    <property type="evidence" value="ECO:0007669"/>
    <property type="project" value="UniProtKB-UniRule"/>
</dbReference>
<keyword evidence="4 12" id="KW-0444">Lipid biosynthesis</keyword>
<dbReference type="InterPro" id="IPR057326">
    <property type="entry name" value="KR_dom"/>
</dbReference>
<evidence type="ECO:0000256" key="1">
    <source>
        <dbReference type="ARBA" id="ARBA00005194"/>
    </source>
</evidence>
<evidence type="ECO:0000256" key="10">
    <source>
        <dbReference type="PIRSR" id="PIRSR611284-1"/>
    </source>
</evidence>
<dbReference type="EC" id="1.1.1.100" evidence="3 12"/>
<feature type="binding site" evidence="11">
    <location>
        <begin position="20"/>
        <end position="23"/>
    </location>
    <ligand>
        <name>NADP(+)</name>
        <dbReference type="ChEBI" id="CHEBI:58349"/>
    </ligand>
</feature>
<dbReference type="NCBIfam" id="NF009466">
    <property type="entry name" value="PRK12826.1-2"/>
    <property type="match status" value="1"/>
</dbReference>
<evidence type="ECO:0000256" key="9">
    <source>
        <dbReference type="ARBA" id="ARBA00023160"/>
    </source>
</evidence>
<feature type="binding site" evidence="11">
    <location>
        <position position="45"/>
    </location>
    <ligand>
        <name>NADP(+)</name>
        <dbReference type="ChEBI" id="CHEBI:58349"/>
    </ligand>
</feature>
<evidence type="ECO:0000313" key="14">
    <source>
        <dbReference type="EMBL" id="MTU42267.1"/>
    </source>
</evidence>
<evidence type="ECO:0000256" key="3">
    <source>
        <dbReference type="ARBA" id="ARBA00012948"/>
    </source>
</evidence>
<feature type="binding site" evidence="11">
    <location>
        <position position="97"/>
    </location>
    <ligand>
        <name>NADP(+)</name>
        <dbReference type="ChEBI" id="CHEBI:58349"/>
    </ligand>
</feature>
<dbReference type="GO" id="GO:0030497">
    <property type="term" value="P:fatty acid elongation"/>
    <property type="evidence" value="ECO:0007669"/>
    <property type="project" value="UniProtKB-ARBA"/>
</dbReference>
<reference evidence="14 15" key="1">
    <citation type="journal article" date="2019" name="Nat. Med.">
        <title>A library of human gut bacterial isolates paired with longitudinal multiomics data enables mechanistic microbiome research.</title>
        <authorList>
            <person name="Poyet M."/>
            <person name="Groussin M."/>
            <person name="Gibbons S.M."/>
            <person name="Avila-Pacheco J."/>
            <person name="Jiang X."/>
            <person name="Kearney S.M."/>
            <person name="Perrotta A.R."/>
            <person name="Berdy B."/>
            <person name="Zhao S."/>
            <person name="Lieberman T.D."/>
            <person name="Swanson P.K."/>
            <person name="Smith M."/>
            <person name="Roesemann S."/>
            <person name="Alexander J.E."/>
            <person name="Rich S.A."/>
            <person name="Livny J."/>
            <person name="Vlamakis H."/>
            <person name="Clish C."/>
            <person name="Bullock K."/>
            <person name="Deik A."/>
            <person name="Scott J."/>
            <person name="Pierce K.A."/>
            <person name="Xavier R.J."/>
            <person name="Alm E.J."/>
        </authorList>
    </citation>
    <scope>NUCLEOTIDE SEQUENCE [LARGE SCALE GENOMIC DNA]</scope>
    <source>
        <strain evidence="14 15">BIOML-A2</strain>
    </source>
</reference>
<dbReference type="Proteomes" id="UP000462362">
    <property type="component" value="Unassembled WGS sequence"/>
</dbReference>
<comment type="subunit">
    <text evidence="12">Homotetramer.</text>
</comment>
<dbReference type="FunFam" id="3.40.50.720:FF:000037">
    <property type="entry name" value="3-oxoacyl-[acyl-carrier-protein] reductase FabG"/>
    <property type="match status" value="1"/>
</dbReference>
<dbReference type="PANTHER" id="PTHR42879:SF2">
    <property type="entry name" value="3-OXOACYL-[ACYL-CARRIER-PROTEIN] REDUCTASE FABG"/>
    <property type="match status" value="1"/>
</dbReference>
<dbReference type="Gene3D" id="3.40.50.720">
    <property type="entry name" value="NAD(P)-binding Rossmann-like Domain"/>
    <property type="match status" value="1"/>
</dbReference>
<comment type="catalytic activity">
    <reaction evidence="12">
        <text>a (3R)-hydroxyacyl-[ACP] + NADP(+) = a 3-oxoacyl-[ACP] + NADPH + H(+)</text>
        <dbReference type="Rhea" id="RHEA:17397"/>
        <dbReference type="Rhea" id="RHEA-COMP:9916"/>
        <dbReference type="Rhea" id="RHEA-COMP:9945"/>
        <dbReference type="ChEBI" id="CHEBI:15378"/>
        <dbReference type="ChEBI" id="CHEBI:57783"/>
        <dbReference type="ChEBI" id="CHEBI:58349"/>
        <dbReference type="ChEBI" id="CHEBI:78776"/>
        <dbReference type="ChEBI" id="CHEBI:78827"/>
        <dbReference type="EC" id="1.1.1.100"/>
    </reaction>
</comment>
<comment type="function">
    <text evidence="12">Catalyzes the NADPH-dependent reduction of beta-ketoacyl-ACP substrates to beta-hydroxyacyl-ACP products, the first reductive step in the elongation cycle of fatty acid biosynthesis.</text>
</comment>
<keyword evidence="7 12" id="KW-0560">Oxidoreductase</keyword>
<dbReference type="UniPathway" id="UPA00094"/>
<dbReference type="InterPro" id="IPR020904">
    <property type="entry name" value="Sc_DH/Rdtase_CS"/>
</dbReference>
<dbReference type="SMART" id="SM00822">
    <property type="entry name" value="PKS_KR"/>
    <property type="match status" value="1"/>
</dbReference>
<dbReference type="EMBL" id="WNCL01000002">
    <property type="protein sequence ID" value="MTU42267.1"/>
    <property type="molecule type" value="Genomic_DNA"/>
</dbReference>
<dbReference type="NCBIfam" id="NF004197">
    <property type="entry name" value="PRK05653.1-1"/>
    <property type="match status" value="1"/>
</dbReference>
<dbReference type="InterPro" id="IPR036291">
    <property type="entry name" value="NAD(P)-bd_dom_sf"/>
</dbReference>
<dbReference type="InterPro" id="IPR002347">
    <property type="entry name" value="SDR_fam"/>
</dbReference>